<accession>A0A7R9U6T3</accession>
<name>A0A7R9U6T3_9STRA</name>
<feature type="region of interest" description="Disordered" evidence="2">
    <location>
        <begin position="492"/>
        <end position="541"/>
    </location>
</feature>
<feature type="compositionally biased region" description="Basic and acidic residues" evidence="2">
    <location>
        <begin position="492"/>
        <end position="517"/>
    </location>
</feature>
<feature type="compositionally biased region" description="Basic and acidic residues" evidence="2">
    <location>
        <begin position="388"/>
        <end position="408"/>
    </location>
</feature>
<dbReference type="InterPro" id="IPR004015">
    <property type="entry name" value="SKI-int_prot_SKIP_SNW-dom"/>
</dbReference>
<evidence type="ECO:0000313" key="4">
    <source>
        <dbReference type="EMBL" id="CAD8255731.1"/>
    </source>
</evidence>
<gene>
    <name evidence="4" type="ORF">PPYR1160_LOCUS5223</name>
</gene>
<dbReference type="PANTHER" id="PTHR12096">
    <property type="entry name" value="NUCLEAR PROTEIN SKIP-RELATED"/>
    <property type="match status" value="1"/>
</dbReference>
<dbReference type="EMBL" id="HBEA01006780">
    <property type="protein sequence ID" value="CAD8255731.1"/>
    <property type="molecule type" value="Transcribed_RNA"/>
</dbReference>
<dbReference type="InterPro" id="IPR017862">
    <property type="entry name" value="SKI-int_prot_SKIP"/>
</dbReference>
<dbReference type="GO" id="GO:0005681">
    <property type="term" value="C:spliceosomal complex"/>
    <property type="evidence" value="ECO:0007669"/>
    <property type="project" value="InterPro"/>
</dbReference>
<evidence type="ECO:0000259" key="3">
    <source>
        <dbReference type="Pfam" id="PF02731"/>
    </source>
</evidence>
<dbReference type="GO" id="GO:0000398">
    <property type="term" value="P:mRNA splicing, via spliceosome"/>
    <property type="evidence" value="ECO:0007669"/>
    <property type="project" value="InterPro"/>
</dbReference>
<feature type="compositionally biased region" description="Basic and acidic residues" evidence="2">
    <location>
        <begin position="328"/>
        <end position="381"/>
    </location>
</feature>
<sequence>MSVSQALTAFRGTARLPPPQQRKYVVLDDAVKETRKSIKEPPAYLQRHNFFPRTLDDFGDGGAFPEIHMTQFPRNMGRKDGSHAPSSDALSVEVDAEGRIRYDAIVKQGVNRNRMVQTTLAATKEKDLDGSDKLAMPTQDEATAAAEKTKAAMAAIIAGKVAKTRPTAIRASERNEQFFRYTPDPSAPGYNPNVKQRVIKMVDHQIDPMEPPKHKHVKVPAGAGDPPVPVLHSASRKVTVEDQQAWQVPPCVSNWKNQRGYTISLDKRLAADGRGLIESTVNDKFAVFAESMYIAEKKTREELTEKKQLRKRIQQRAKEQYEQQMLETAREARMTREGRGDNKYRSKTEEDYADHERSDDEDQQFERRRDREVDREPVRRDEDEDRESLEKRERLRLERRREREREMRLANLKGNAKKQKMDRERDVSEKIALGLQTGATKLAGDAQYDSRLFNQDAGLDSGFGNDEEYDAYSKPLLGNQTAKNIYVARKSDATENVDQDKEYRKLQDSTKRFRPDKGFAGAEGGASSKPRNAPVQFEKSS</sequence>
<dbReference type="Pfam" id="PF02731">
    <property type="entry name" value="SKIP_SNW"/>
    <property type="match status" value="1"/>
</dbReference>
<feature type="domain" description="SKI-interacting protein SKIP SNW" evidence="3">
    <location>
        <begin position="177"/>
        <end position="336"/>
    </location>
</feature>
<feature type="region of interest" description="Disordered" evidence="2">
    <location>
        <begin position="328"/>
        <end position="425"/>
    </location>
</feature>
<proteinExistence type="inferred from homology"/>
<dbReference type="AlphaFoldDB" id="A0A7R9U6T3"/>
<comment type="similarity">
    <text evidence="1">Belongs to the SNW family.</text>
</comment>
<protein>
    <recommendedName>
        <fullName evidence="3">SKI-interacting protein SKIP SNW domain-containing protein</fullName>
    </recommendedName>
</protein>
<organism evidence="4">
    <name type="scientific">Pinguiococcus pyrenoidosus</name>
    <dbReference type="NCBI Taxonomy" id="172671"/>
    <lineage>
        <taxon>Eukaryota</taxon>
        <taxon>Sar</taxon>
        <taxon>Stramenopiles</taxon>
        <taxon>Ochrophyta</taxon>
        <taxon>Pinguiophyceae</taxon>
        <taxon>Pinguiochrysidales</taxon>
        <taxon>Pinguiochrysidaceae</taxon>
        <taxon>Pinguiococcus</taxon>
    </lineage>
</organism>
<evidence type="ECO:0000256" key="2">
    <source>
        <dbReference type="SAM" id="MobiDB-lite"/>
    </source>
</evidence>
<reference evidence="4" key="1">
    <citation type="submission" date="2021-01" db="EMBL/GenBank/DDBJ databases">
        <authorList>
            <person name="Corre E."/>
            <person name="Pelletier E."/>
            <person name="Niang G."/>
            <person name="Scheremetjew M."/>
            <person name="Finn R."/>
            <person name="Kale V."/>
            <person name="Holt S."/>
            <person name="Cochrane G."/>
            <person name="Meng A."/>
            <person name="Brown T."/>
            <person name="Cohen L."/>
        </authorList>
    </citation>
    <scope>NUCLEOTIDE SEQUENCE</scope>
    <source>
        <strain evidence="4">CCMP2078</strain>
    </source>
</reference>
<evidence type="ECO:0000256" key="1">
    <source>
        <dbReference type="ARBA" id="ARBA00010197"/>
    </source>
</evidence>